<evidence type="ECO:0000256" key="3">
    <source>
        <dbReference type="PROSITE-ProRule" id="PRU00236"/>
    </source>
</evidence>
<feature type="binding site" evidence="3">
    <location>
        <position position="217"/>
    </location>
    <ligand>
        <name>Zn(2+)</name>
        <dbReference type="ChEBI" id="CHEBI:29105"/>
    </ligand>
</feature>
<sequence length="330" mass="37778">MKIMTFYEQIVNEVQKSNYSRYYNVYASGRTVVPLTKKEPLPYEEQIQDFVQKVKDADCVIVGGASGLSAAGGGDFYYEDNASYRKYFGKYAEKYGFKGAFAGTFAHWDSREEFWGYMATFLHTTQHAEVRKPYLDLDAVLADKEFFVLTTNQDTQFVKLYPESKVAQIQGDHRFFQCSRCCTDEVWDAVKPVQEMIDAMGEGTAVPKELIPRCPHCGAEAFPWVRGYGNFLTGKKYEEEYQKISDYILAHKDEKILFLELGVGRLTPMFIQEPFWALVNSLPQTTYISVNKDYAFLPETIEDRGLAIQADIGKVLEDVRSQLPRPKLSL</sequence>
<keyword evidence="3" id="KW-0479">Metal-binding</keyword>
<feature type="binding site" evidence="3">
    <location>
        <position position="181"/>
    </location>
    <ligand>
        <name>Zn(2+)</name>
        <dbReference type="ChEBI" id="CHEBI:29105"/>
    </ligand>
</feature>
<evidence type="ECO:0000256" key="2">
    <source>
        <dbReference type="ARBA" id="ARBA00023027"/>
    </source>
</evidence>
<keyword evidence="1" id="KW-0808">Transferase</keyword>
<dbReference type="InterPro" id="IPR026591">
    <property type="entry name" value="Sirtuin_cat_small_dom_sf"/>
</dbReference>
<feature type="domain" description="Deacetylase sirtuin-type" evidence="4">
    <location>
        <begin position="40"/>
        <end position="330"/>
    </location>
</feature>
<evidence type="ECO:0000259" key="4">
    <source>
        <dbReference type="PROSITE" id="PS50305"/>
    </source>
</evidence>
<dbReference type="InterPro" id="IPR026590">
    <property type="entry name" value="Ssirtuin_cat_dom"/>
</dbReference>
<protein>
    <submittedName>
        <fullName evidence="5">NAD-dependent protein deacetylase</fullName>
    </submittedName>
</protein>
<dbReference type="GO" id="GO:0046872">
    <property type="term" value="F:metal ion binding"/>
    <property type="evidence" value="ECO:0007669"/>
    <property type="project" value="UniProtKB-KW"/>
</dbReference>
<dbReference type="PROSITE" id="PS50305">
    <property type="entry name" value="SIRTUIN"/>
    <property type="match status" value="1"/>
</dbReference>
<dbReference type="InterPro" id="IPR029035">
    <property type="entry name" value="DHS-like_NAD/FAD-binding_dom"/>
</dbReference>
<proteinExistence type="predicted"/>
<gene>
    <name evidence="5" type="ORF">FYJ66_01970</name>
</gene>
<dbReference type="Gene3D" id="3.30.1600.10">
    <property type="entry name" value="SIR2/SIRT2 'Small Domain"/>
    <property type="match status" value="1"/>
</dbReference>
<feature type="binding site" evidence="3">
    <location>
        <position position="178"/>
    </location>
    <ligand>
        <name>Zn(2+)</name>
        <dbReference type="ChEBI" id="CHEBI:29105"/>
    </ligand>
</feature>
<dbReference type="SUPFAM" id="SSF52467">
    <property type="entry name" value="DHS-like NAD/FAD-binding domain"/>
    <property type="match status" value="1"/>
</dbReference>
<comment type="caution">
    <text evidence="5">The sequence shown here is derived from an EMBL/GenBank/DDBJ whole genome shotgun (WGS) entry which is preliminary data.</text>
</comment>
<name>A0A6A8M7T8_9FIRM</name>
<accession>A0A6A8M7T8</accession>
<reference evidence="5" key="1">
    <citation type="submission" date="2019-09" db="EMBL/GenBank/DDBJ databases">
        <title>In-depth cultivation of the pig gut microbiome towards novel bacterial diversity and tailored functional studies.</title>
        <authorList>
            <person name="Wylensek D."/>
            <person name="Hitch T.C.A."/>
            <person name="Clavel T."/>
        </authorList>
    </citation>
    <scope>NUCLEOTIDE SEQUENCE</scope>
    <source>
        <strain evidence="5">RF-744-FAT-WT-3</strain>
    </source>
</reference>
<dbReference type="GO" id="GO:0016740">
    <property type="term" value="F:transferase activity"/>
    <property type="evidence" value="ECO:0007669"/>
    <property type="project" value="UniProtKB-KW"/>
</dbReference>
<keyword evidence="3" id="KW-0862">Zinc</keyword>
<dbReference type="EMBL" id="VUNB01000001">
    <property type="protein sequence ID" value="MST68359.1"/>
    <property type="molecule type" value="Genomic_DNA"/>
</dbReference>
<keyword evidence="2" id="KW-0520">NAD</keyword>
<organism evidence="5">
    <name type="scientific">Baileyella intestinalis</name>
    <dbReference type="NCBI Taxonomy" id="2606709"/>
    <lineage>
        <taxon>Bacteria</taxon>
        <taxon>Bacillati</taxon>
        <taxon>Bacillota</taxon>
        <taxon>Clostridia</taxon>
        <taxon>Peptostreptococcales</taxon>
        <taxon>Anaerovoracaceae</taxon>
        <taxon>Baileyella</taxon>
    </lineage>
</organism>
<evidence type="ECO:0000313" key="5">
    <source>
        <dbReference type="EMBL" id="MST68359.1"/>
    </source>
</evidence>
<dbReference type="AlphaFoldDB" id="A0A6A8M7T8"/>
<dbReference type="Gene3D" id="3.40.50.1220">
    <property type="entry name" value="TPP-binding domain"/>
    <property type="match status" value="1"/>
</dbReference>
<evidence type="ECO:0000256" key="1">
    <source>
        <dbReference type="ARBA" id="ARBA00022679"/>
    </source>
</evidence>
<comment type="caution">
    <text evidence="3">Lacks conserved residue(s) required for the propagation of feature annotation.</text>
</comment>
<feature type="binding site" evidence="3">
    <location>
        <position position="214"/>
    </location>
    <ligand>
        <name>Zn(2+)</name>
        <dbReference type="ChEBI" id="CHEBI:29105"/>
    </ligand>
</feature>
<dbReference type="RefSeq" id="WP_154571821.1">
    <property type="nucleotide sequence ID" value="NZ_VUNB01000001.1"/>
</dbReference>